<dbReference type="Proteomes" id="UP000001555">
    <property type="component" value="Unassembled WGS sequence"/>
</dbReference>
<feature type="region of interest" description="Disordered" evidence="1">
    <location>
        <begin position="1"/>
        <end position="51"/>
    </location>
</feature>
<evidence type="ECO:0000313" key="2">
    <source>
        <dbReference type="EMBL" id="EEC08759.1"/>
    </source>
</evidence>
<dbReference type="EMBL" id="ABJB010716955">
    <property type="status" value="NOT_ANNOTATED_CDS"/>
    <property type="molecule type" value="Genomic_DNA"/>
</dbReference>
<evidence type="ECO:0000313" key="3">
    <source>
        <dbReference type="EnsemblMetazoa" id="ISCW005420-PA"/>
    </source>
</evidence>
<dbReference type="EMBL" id="DS763496">
    <property type="protein sequence ID" value="EEC08759.1"/>
    <property type="molecule type" value="Genomic_DNA"/>
</dbReference>
<feature type="compositionally biased region" description="Basic residues" evidence="1">
    <location>
        <begin position="1"/>
        <end position="11"/>
    </location>
</feature>
<name>B7PQ87_IXOSC</name>
<protein>
    <submittedName>
        <fullName evidence="2 3">Uncharacterized protein</fullName>
    </submittedName>
</protein>
<dbReference type="EnsemblMetazoa" id="ISCW005420-RA">
    <property type="protein sequence ID" value="ISCW005420-PA"/>
    <property type="gene ID" value="ISCW005420"/>
</dbReference>
<accession>B7PQ87</accession>
<gene>
    <name evidence="2" type="ORF">IscW_ISCW005420</name>
</gene>
<dbReference type="AlphaFoldDB" id="B7PQ87"/>
<evidence type="ECO:0000256" key="1">
    <source>
        <dbReference type="SAM" id="MobiDB-lite"/>
    </source>
</evidence>
<proteinExistence type="predicted"/>
<reference evidence="2 4" key="1">
    <citation type="submission" date="2008-03" db="EMBL/GenBank/DDBJ databases">
        <title>Annotation of Ixodes scapularis.</title>
        <authorList>
            <consortium name="Ixodes scapularis Genome Project Consortium"/>
            <person name="Caler E."/>
            <person name="Hannick L.I."/>
            <person name="Bidwell S."/>
            <person name="Joardar V."/>
            <person name="Thiagarajan M."/>
            <person name="Amedeo P."/>
            <person name="Galinsky K.J."/>
            <person name="Schobel S."/>
            <person name="Inman J."/>
            <person name="Hostetler J."/>
            <person name="Miller J."/>
            <person name="Hammond M."/>
            <person name="Megy K."/>
            <person name="Lawson D."/>
            <person name="Kodira C."/>
            <person name="Sutton G."/>
            <person name="Meyer J."/>
            <person name="Hill C.A."/>
            <person name="Birren B."/>
            <person name="Nene V."/>
            <person name="Collins F."/>
            <person name="Alarcon-Chaidez F."/>
            <person name="Wikel S."/>
            <person name="Strausberg R."/>
        </authorList>
    </citation>
    <scope>NUCLEOTIDE SEQUENCE [LARGE SCALE GENOMIC DNA]</scope>
    <source>
        <strain evidence="4">Wikel</strain>
        <strain evidence="2">Wikel colony</strain>
    </source>
</reference>
<evidence type="ECO:0000313" key="4">
    <source>
        <dbReference type="Proteomes" id="UP000001555"/>
    </source>
</evidence>
<reference evidence="3" key="2">
    <citation type="submission" date="2020-05" db="UniProtKB">
        <authorList>
            <consortium name="EnsemblMetazoa"/>
        </authorList>
    </citation>
    <scope>IDENTIFICATION</scope>
    <source>
        <strain evidence="3">wikel</strain>
    </source>
</reference>
<keyword evidence="4" id="KW-1185">Reference proteome</keyword>
<dbReference type="HOGENOM" id="CLU_3112373_0_0_1"/>
<feature type="non-terminal residue" evidence="2">
    <location>
        <position position="1"/>
    </location>
</feature>
<organism>
    <name type="scientific">Ixodes scapularis</name>
    <name type="common">Black-legged tick</name>
    <name type="synonym">Deer tick</name>
    <dbReference type="NCBI Taxonomy" id="6945"/>
    <lineage>
        <taxon>Eukaryota</taxon>
        <taxon>Metazoa</taxon>
        <taxon>Ecdysozoa</taxon>
        <taxon>Arthropoda</taxon>
        <taxon>Chelicerata</taxon>
        <taxon>Arachnida</taxon>
        <taxon>Acari</taxon>
        <taxon>Parasitiformes</taxon>
        <taxon>Ixodida</taxon>
        <taxon>Ixodoidea</taxon>
        <taxon>Ixodidae</taxon>
        <taxon>Ixodinae</taxon>
        <taxon>Ixodes</taxon>
    </lineage>
</organism>
<dbReference type="VEuPathDB" id="VectorBase:ISCW005420"/>
<dbReference type="InParanoid" id="B7PQ87"/>
<feature type="non-terminal residue" evidence="2">
    <location>
        <position position="51"/>
    </location>
</feature>
<sequence>PPPHSLPKRATSKAGREGGGTECHQRWHPPPPMTRTPGTQGPKPLPPLPHP</sequence>
<dbReference type="PaxDb" id="6945-B7PQ87"/>